<evidence type="ECO:0000313" key="2">
    <source>
        <dbReference type="EMBL" id="MDA4847874.1"/>
    </source>
</evidence>
<name>A0ABT4VT60_9HYPH</name>
<gene>
    <name evidence="2" type="ORF">OOZ53_21130</name>
</gene>
<dbReference type="EMBL" id="JAPJZH010000016">
    <property type="protein sequence ID" value="MDA4847874.1"/>
    <property type="molecule type" value="Genomic_DNA"/>
</dbReference>
<evidence type="ECO:0000313" key="3">
    <source>
        <dbReference type="Proteomes" id="UP001148313"/>
    </source>
</evidence>
<feature type="transmembrane region" description="Helical" evidence="1">
    <location>
        <begin position="53"/>
        <end position="80"/>
    </location>
</feature>
<dbReference type="Pfam" id="PF04403">
    <property type="entry name" value="PqiA"/>
    <property type="match status" value="1"/>
</dbReference>
<evidence type="ECO:0000256" key="1">
    <source>
        <dbReference type="SAM" id="Phobius"/>
    </source>
</evidence>
<keyword evidence="1" id="KW-0472">Membrane</keyword>
<keyword evidence="3" id="KW-1185">Reference proteome</keyword>
<accession>A0ABT4VT60</accession>
<protein>
    <submittedName>
        <fullName evidence="2">Paraquat-inducible protein A</fullName>
    </submittedName>
</protein>
<reference evidence="2" key="1">
    <citation type="submission" date="2022-11" db="EMBL/GenBank/DDBJ databases">
        <title>Hoeflea poritis sp. nov., isolated from scleractinian coral Porites lutea.</title>
        <authorList>
            <person name="Zhang G."/>
            <person name="Wei Q."/>
            <person name="Cai L."/>
        </authorList>
    </citation>
    <scope>NUCLEOTIDE SEQUENCE</scope>
    <source>
        <strain evidence="2">E7-10</strain>
    </source>
</reference>
<feature type="transmembrane region" description="Helical" evidence="1">
    <location>
        <begin position="92"/>
        <end position="118"/>
    </location>
</feature>
<dbReference type="Proteomes" id="UP001148313">
    <property type="component" value="Unassembled WGS sequence"/>
</dbReference>
<organism evidence="2 3">
    <name type="scientific">Hoeflea poritis</name>
    <dbReference type="NCBI Taxonomy" id="2993659"/>
    <lineage>
        <taxon>Bacteria</taxon>
        <taxon>Pseudomonadati</taxon>
        <taxon>Pseudomonadota</taxon>
        <taxon>Alphaproteobacteria</taxon>
        <taxon>Hyphomicrobiales</taxon>
        <taxon>Rhizobiaceae</taxon>
        <taxon>Hoeflea</taxon>
    </lineage>
</organism>
<sequence>MPYPLLLPPLLFAGPFFLALGLTLPLVRFEKLYFFEETPSLFGIVVTLWRDGSFLLALLVALFSAVFPVAKILVVFYEAAVRGNGEARRPGLLSGFIPLLSKWSMMDVLLVALVIVAAKTGGVADAFTQPGLWFYAASALAVTVTHWMLQARSASAPVGERSD</sequence>
<dbReference type="InterPro" id="IPR007498">
    <property type="entry name" value="PqiA-like"/>
</dbReference>
<comment type="caution">
    <text evidence="2">The sequence shown here is derived from an EMBL/GenBank/DDBJ whole genome shotgun (WGS) entry which is preliminary data.</text>
</comment>
<keyword evidence="1" id="KW-1133">Transmembrane helix</keyword>
<keyword evidence="1" id="KW-0812">Transmembrane</keyword>
<proteinExistence type="predicted"/>
<feature type="transmembrane region" description="Helical" evidence="1">
    <location>
        <begin position="130"/>
        <end position="149"/>
    </location>
</feature>
<dbReference type="RefSeq" id="WP_271091716.1">
    <property type="nucleotide sequence ID" value="NZ_JAPJZH010000016.1"/>
</dbReference>